<protein>
    <recommendedName>
        <fullName evidence="2">Nephrocystin 3-like N-terminal domain-containing protein</fullName>
    </recommendedName>
</protein>
<feature type="domain" description="Nephrocystin 3-like N-terminal" evidence="2">
    <location>
        <begin position="66"/>
        <end position="178"/>
    </location>
</feature>
<accession>A0A9P7E9Q1</accession>
<keyword evidence="1" id="KW-0677">Repeat</keyword>
<dbReference type="OrthoDB" id="2665487at2759"/>
<dbReference type="Proteomes" id="UP000807769">
    <property type="component" value="Unassembled WGS sequence"/>
</dbReference>
<dbReference type="Pfam" id="PF24883">
    <property type="entry name" value="NPHP3_N"/>
    <property type="match status" value="1"/>
</dbReference>
<gene>
    <name evidence="3" type="ORF">BJ212DRAFT_1300411</name>
</gene>
<name>A0A9P7E9Q1_9AGAM</name>
<dbReference type="RefSeq" id="XP_041191930.1">
    <property type="nucleotide sequence ID" value="XM_041332982.1"/>
</dbReference>
<keyword evidence="4" id="KW-1185">Reference proteome</keyword>
<proteinExistence type="predicted"/>
<sequence length="350" mass="39372">MVWLCSSVAPQQPCVLLQALDSKCLLILQLHSTTIRMQLEPSSIGDDQVLEGIWARLSKVAVKGAQHNSHESEYFFAMFVYQLVTNFPSIQKDVCRIIHEDPALLDPDAPLCDQMKAFFLQPLQKLQSRLRGCLPLLFIINALDECTSEPKVKDLIISLAWALHEPDLPMTHILLTSRSETYINKVFQNNKIPMRAGGIISLDSADIDNDIHIFLWHSFKELGCHHPNFPQPSEVDLAKLLMLKLMSKLLPGMEVYKLYNCILSTCANPKWAYMHLSIVTALVDPLSILQISILLGPGLGRDVQTMLVQLWSVMDIPTDNTLPINIYHLSIHNYVSNPSNCGLPQQAQLS</sequence>
<dbReference type="EMBL" id="JABBWG010000020">
    <property type="protein sequence ID" value="KAG1814594.1"/>
    <property type="molecule type" value="Genomic_DNA"/>
</dbReference>
<organism evidence="3 4">
    <name type="scientific">Suillus subaureus</name>
    <dbReference type="NCBI Taxonomy" id="48587"/>
    <lineage>
        <taxon>Eukaryota</taxon>
        <taxon>Fungi</taxon>
        <taxon>Dikarya</taxon>
        <taxon>Basidiomycota</taxon>
        <taxon>Agaricomycotina</taxon>
        <taxon>Agaricomycetes</taxon>
        <taxon>Agaricomycetidae</taxon>
        <taxon>Boletales</taxon>
        <taxon>Suillineae</taxon>
        <taxon>Suillaceae</taxon>
        <taxon>Suillus</taxon>
    </lineage>
</organism>
<evidence type="ECO:0000259" key="2">
    <source>
        <dbReference type="Pfam" id="PF24883"/>
    </source>
</evidence>
<dbReference type="InterPro" id="IPR056884">
    <property type="entry name" value="NPHP3-like_N"/>
</dbReference>
<dbReference type="GeneID" id="64626999"/>
<evidence type="ECO:0000256" key="1">
    <source>
        <dbReference type="ARBA" id="ARBA00022737"/>
    </source>
</evidence>
<evidence type="ECO:0000313" key="3">
    <source>
        <dbReference type="EMBL" id="KAG1814594.1"/>
    </source>
</evidence>
<reference evidence="3" key="1">
    <citation type="journal article" date="2020" name="New Phytol.">
        <title>Comparative genomics reveals dynamic genome evolution in host specialist ectomycorrhizal fungi.</title>
        <authorList>
            <person name="Lofgren L.A."/>
            <person name="Nguyen N.H."/>
            <person name="Vilgalys R."/>
            <person name="Ruytinx J."/>
            <person name="Liao H.L."/>
            <person name="Branco S."/>
            <person name="Kuo A."/>
            <person name="LaButti K."/>
            <person name="Lipzen A."/>
            <person name="Andreopoulos W."/>
            <person name="Pangilinan J."/>
            <person name="Riley R."/>
            <person name="Hundley H."/>
            <person name="Na H."/>
            <person name="Barry K."/>
            <person name="Grigoriev I.V."/>
            <person name="Stajich J.E."/>
            <person name="Kennedy P.G."/>
        </authorList>
    </citation>
    <scope>NUCLEOTIDE SEQUENCE</scope>
    <source>
        <strain evidence="3">MN1</strain>
    </source>
</reference>
<dbReference type="AlphaFoldDB" id="A0A9P7E9Q1"/>
<comment type="caution">
    <text evidence="3">The sequence shown here is derived from an EMBL/GenBank/DDBJ whole genome shotgun (WGS) entry which is preliminary data.</text>
</comment>
<evidence type="ECO:0000313" key="4">
    <source>
        <dbReference type="Proteomes" id="UP000807769"/>
    </source>
</evidence>